<evidence type="ECO:0008006" key="3">
    <source>
        <dbReference type="Google" id="ProtNLM"/>
    </source>
</evidence>
<dbReference type="AlphaFoldDB" id="A0A3R6EH31"/>
<reference evidence="1 2" key="1">
    <citation type="submission" date="2018-08" db="EMBL/GenBank/DDBJ databases">
        <title>A genome reference for cultivated species of the human gut microbiota.</title>
        <authorList>
            <person name="Zou Y."/>
            <person name="Xue W."/>
            <person name="Luo G."/>
        </authorList>
    </citation>
    <scope>NUCLEOTIDE SEQUENCE [LARGE SCALE GENOMIC DNA]</scope>
    <source>
        <strain evidence="1 2">AM16-54</strain>
    </source>
</reference>
<proteinExistence type="predicted"/>
<evidence type="ECO:0000313" key="1">
    <source>
        <dbReference type="EMBL" id="RHH85380.1"/>
    </source>
</evidence>
<comment type="caution">
    <text evidence="1">The sequence shown here is derived from an EMBL/GenBank/DDBJ whole genome shotgun (WGS) entry which is preliminary data.</text>
</comment>
<sequence length="259" mass="29370">MKKGSETKIIKRSQINLNPCNPKVHTDADIKQQKANIKKVGLIGGIQWNETTGNLIDGHKRVMSVDLIQGYDGTPETDYDIKVEAVDFDEKTEKEQLLFMAKSQDPIDYNLVAKNFSIDEIDFKAAGFTEQDTEQIKMLQDDLEASLKDSGMDDFSEDFLNEPIISVTTPTPMTELPNIEKTSEEIVAEHAAKPKMTKEDVKDQKQHCTDVGKKRKEDIDNFIFIDFESFEQKRLFCDMLHMEAANSMRISGSQILGLL</sequence>
<dbReference type="RefSeq" id="WP_118253270.1">
    <property type="nucleotide sequence ID" value="NZ_JAQEAK010000057.1"/>
</dbReference>
<organism evidence="1 2">
    <name type="scientific">Segatella copri</name>
    <dbReference type="NCBI Taxonomy" id="165179"/>
    <lineage>
        <taxon>Bacteria</taxon>
        <taxon>Pseudomonadati</taxon>
        <taxon>Bacteroidota</taxon>
        <taxon>Bacteroidia</taxon>
        <taxon>Bacteroidales</taxon>
        <taxon>Prevotellaceae</taxon>
        <taxon>Segatella</taxon>
    </lineage>
</organism>
<gene>
    <name evidence="1" type="ORF">DW192_01215</name>
</gene>
<accession>A0A3R6EH31</accession>
<evidence type="ECO:0000313" key="2">
    <source>
        <dbReference type="Proteomes" id="UP000284548"/>
    </source>
</evidence>
<dbReference type="Proteomes" id="UP000284548">
    <property type="component" value="Unassembled WGS sequence"/>
</dbReference>
<dbReference type="EMBL" id="QRKB01000001">
    <property type="protein sequence ID" value="RHH85380.1"/>
    <property type="molecule type" value="Genomic_DNA"/>
</dbReference>
<protein>
    <recommendedName>
        <fullName evidence="3">DNA methylase</fullName>
    </recommendedName>
</protein>
<name>A0A3R6EH31_9BACT</name>